<keyword evidence="1" id="KW-0472">Membrane</keyword>
<proteinExistence type="predicted"/>
<dbReference type="Gene3D" id="3.30.200.20">
    <property type="entry name" value="Phosphorylase Kinase, domain 1"/>
    <property type="match status" value="1"/>
</dbReference>
<keyword evidence="1" id="KW-1133">Transmembrane helix</keyword>
<keyword evidence="1" id="KW-0812">Transmembrane</keyword>
<evidence type="ECO:0000313" key="3">
    <source>
        <dbReference type="Proteomes" id="UP000324897"/>
    </source>
</evidence>
<feature type="non-terminal residue" evidence="2">
    <location>
        <position position="1"/>
    </location>
</feature>
<sequence length="129" mass="13519">MVLIVVLLKSTSCFVVAIAVASSTFAAGVPTVSLTFAAAVPAASSRFILFALAAASSTVAAALPAASSRFKSQSVLFRISISRILKGVYSSEASSLPLQYLKEMTNNFSDNRLIGEVGFGNMYKPESFP</sequence>
<dbReference type="Gramene" id="TVT97215">
    <property type="protein sequence ID" value="TVT97215"/>
    <property type="gene ID" value="EJB05_57587"/>
</dbReference>
<organism evidence="2 3">
    <name type="scientific">Eragrostis curvula</name>
    <name type="common">weeping love grass</name>
    <dbReference type="NCBI Taxonomy" id="38414"/>
    <lineage>
        <taxon>Eukaryota</taxon>
        <taxon>Viridiplantae</taxon>
        <taxon>Streptophyta</taxon>
        <taxon>Embryophyta</taxon>
        <taxon>Tracheophyta</taxon>
        <taxon>Spermatophyta</taxon>
        <taxon>Magnoliopsida</taxon>
        <taxon>Liliopsida</taxon>
        <taxon>Poales</taxon>
        <taxon>Poaceae</taxon>
        <taxon>PACMAD clade</taxon>
        <taxon>Chloridoideae</taxon>
        <taxon>Eragrostideae</taxon>
        <taxon>Eragrostidinae</taxon>
        <taxon>Eragrostis</taxon>
    </lineage>
</organism>
<reference evidence="2 3" key="1">
    <citation type="journal article" date="2019" name="Sci. Rep.">
        <title>A high-quality genome of Eragrostis curvula grass provides insights into Poaceae evolution and supports new strategies to enhance forage quality.</title>
        <authorList>
            <person name="Carballo J."/>
            <person name="Santos B.A.C.M."/>
            <person name="Zappacosta D."/>
            <person name="Garbus I."/>
            <person name="Selva J.P."/>
            <person name="Gallo C.A."/>
            <person name="Diaz A."/>
            <person name="Albertini E."/>
            <person name="Caccamo M."/>
            <person name="Echenique V."/>
        </authorList>
    </citation>
    <scope>NUCLEOTIDE SEQUENCE [LARGE SCALE GENOMIC DNA]</scope>
    <source>
        <strain evidence="3">cv. Victoria</strain>
        <tissue evidence="2">Leaf</tissue>
    </source>
</reference>
<protein>
    <submittedName>
        <fullName evidence="2">Uncharacterized protein</fullName>
    </submittedName>
</protein>
<keyword evidence="3" id="KW-1185">Reference proteome</keyword>
<name>A0A5J9SG25_9POAL</name>
<accession>A0A5J9SG25</accession>
<dbReference type="EMBL" id="RWGY01001056">
    <property type="protein sequence ID" value="TVT97215.1"/>
    <property type="molecule type" value="Genomic_DNA"/>
</dbReference>
<dbReference type="Proteomes" id="UP000324897">
    <property type="component" value="Unassembled WGS sequence"/>
</dbReference>
<gene>
    <name evidence="2" type="ORF">EJB05_57587</name>
</gene>
<evidence type="ECO:0000313" key="2">
    <source>
        <dbReference type="EMBL" id="TVT97215.1"/>
    </source>
</evidence>
<evidence type="ECO:0000256" key="1">
    <source>
        <dbReference type="SAM" id="Phobius"/>
    </source>
</evidence>
<feature type="transmembrane region" description="Helical" evidence="1">
    <location>
        <begin position="47"/>
        <end position="66"/>
    </location>
</feature>
<dbReference type="AlphaFoldDB" id="A0A5J9SG25"/>
<comment type="caution">
    <text evidence="2">The sequence shown here is derived from an EMBL/GenBank/DDBJ whole genome shotgun (WGS) entry which is preliminary data.</text>
</comment>